<dbReference type="Proteomes" id="UP000326396">
    <property type="component" value="Linkage Group LG10"/>
</dbReference>
<protein>
    <submittedName>
        <fullName evidence="2">Uncharacterized protein</fullName>
    </submittedName>
</protein>
<feature type="compositionally biased region" description="Basic and acidic residues" evidence="1">
    <location>
        <begin position="121"/>
        <end position="130"/>
    </location>
</feature>
<gene>
    <name evidence="2" type="ORF">E3N88_04240</name>
</gene>
<dbReference type="EMBL" id="SZYD01000002">
    <property type="protein sequence ID" value="KAD7116972.1"/>
    <property type="molecule type" value="Genomic_DNA"/>
</dbReference>
<feature type="compositionally biased region" description="Acidic residues" evidence="1">
    <location>
        <begin position="110"/>
        <end position="120"/>
    </location>
</feature>
<proteinExistence type="predicted"/>
<evidence type="ECO:0000313" key="2">
    <source>
        <dbReference type="EMBL" id="KAD7116972.1"/>
    </source>
</evidence>
<accession>A0A5N6PUE1</accession>
<comment type="caution">
    <text evidence="2">The sequence shown here is derived from an EMBL/GenBank/DDBJ whole genome shotgun (WGS) entry which is preliminary data.</text>
</comment>
<feature type="compositionally biased region" description="Low complexity" evidence="1">
    <location>
        <begin position="146"/>
        <end position="155"/>
    </location>
</feature>
<organism evidence="2 3">
    <name type="scientific">Mikania micrantha</name>
    <name type="common">bitter vine</name>
    <dbReference type="NCBI Taxonomy" id="192012"/>
    <lineage>
        <taxon>Eukaryota</taxon>
        <taxon>Viridiplantae</taxon>
        <taxon>Streptophyta</taxon>
        <taxon>Embryophyta</taxon>
        <taxon>Tracheophyta</taxon>
        <taxon>Spermatophyta</taxon>
        <taxon>Magnoliopsida</taxon>
        <taxon>eudicotyledons</taxon>
        <taxon>Gunneridae</taxon>
        <taxon>Pentapetalae</taxon>
        <taxon>asterids</taxon>
        <taxon>campanulids</taxon>
        <taxon>Asterales</taxon>
        <taxon>Asteraceae</taxon>
        <taxon>Asteroideae</taxon>
        <taxon>Heliantheae alliance</taxon>
        <taxon>Eupatorieae</taxon>
        <taxon>Mikania</taxon>
    </lineage>
</organism>
<evidence type="ECO:0000256" key="1">
    <source>
        <dbReference type="SAM" id="MobiDB-lite"/>
    </source>
</evidence>
<name>A0A5N6PUE1_9ASTR</name>
<feature type="compositionally biased region" description="Acidic residues" evidence="1">
    <location>
        <begin position="131"/>
        <end position="142"/>
    </location>
</feature>
<reference evidence="2 3" key="1">
    <citation type="submission" date="2019-05" db="EMBL/GenBank/DDBJ databases">
        <title>Mikania micrantha, genome provides insights into the molecular mechanism of rapid growth.</title>
        <authorList>
            <person name="Liu B."/>
        </authorList>
    </citation>
    <scope>NUCLEOTIDE SEQUENCE [LARGE SCALE GENOMIC DNA]</scope>
    <source>
        <strain evidence="2">NLD-2019</strain>
        <tissue evidence="2">Leaf</tissue>
    </source>
</reference>
<evidence type="ECO:0000313" key="3">
    <source>
        <dbReference type="Proteomes" id="UP000326396"/>
    </source>
</evidence>
<sequence length="284" mass="32422">MYLTIVYVIAKRLGHVIARLLDIPELLSAYRRYVIAKLWVCESMILDKHDEKLTLTNTLDMKTLKQISKSLMRMGLIPYLCPIYKHTDLDITGGVNEVKVLLKEVKNREDEEDEEDEEDSDKEKVDYDGTDKDDDSIDDDDGAGSGSASSSSSAGQQSPPTEVKNKTKHDKAPKQTQSQADEPKATEEVEVMHVRRILDEKLIMILDAQGIIQHSVSYDKEEGEIIHCLTKEQIGELFRLNPTFSDLFGLHFEEELKRKIDEKVCGSESSVEDIQKRKEEWKAY</sequence>
<dbReference type="AlphaFoldDB" id="A0A5N6PUE1"/>
<feature type="region of interest" description="Disordered" evidence="1">
    <location>
        <begin position="106"/>
        <end position="187"/>
    </location>
</feature>
<keyword evidence="3" id="KW-1185">Reference proteome</keyword>